<organism evidence="4 5">
    <name type="scientific">Sulfobacillus benefaciens</name>
    <dbReference type="NCBI Taxonomy" id="453960"/>
    <lineage>
        <taxon>Bacteria</taxon>
        <taxon>Bacillati</taxon>
        <taxon>Bacillota</taxon>
        <taxon>Clostridia</taxon>
        <taxon>Eubacteriales</taxon>
        <taxon>Clostridiales Family XVII. Incertae Sedis</taxon>
        <taxon>Sulfobacillus</taxon>
    </lineage>
</organism>
<dbReference type="SUPFAM" id="SSF46785">
    <property type="entry name" value="Winged helix' DNA-binding domain"/>
    <property type="match status" value="1"/>
</dbReference>
<dbReference type="Pfam" id="PF25583">
    <property type="entry name" value="WCX"/>
    <property type="match status" value="1"/>
</dbReference>
<sequence>MRADRLVAMILLIQRHHALTARQLADRLEVSERTVFRDIQALSIAGVPVYAEHGARGGFRIQNDYRLDLSGLRTAEVRTLLLGGNEGVLADLGWKHDALTAWDKIQHAIPAEQFSLAAETTQRFYVDETPWFNPVRTHPTLNTIQEALWQNRKLTLHYAKSARTVTTPTVCPYALVAKVGVWYLVGAHDNMLKVYRVSRIQQALPLYERFERPLSFDLQQFWTSWTREFETSRPLYEALLWIRNESYDQFIRATPWPICRAVPKGNQAPPPGFVAVQVMFETAESACRHILSFGTEIRAIAPLTLGEMVLDRARRIVAWEEDMAQSDQHVPRQ</sequence>
<dbReference type="PANTHER" id="PTHR34580:SF1">
    <property type="entry name" value="PROTEIN PAFC"/>
    <property type="match status" value="1"/>
</dbReference>
<evidence type="ECO:0000256" key="2">
    <source>
        <dbReference type="ARBA" id="ARBA00023163"/>
    </source>
</evidence>
<protein>
    <submittedName>
        <fullName evidence="4">Transcriptional regulator</fullName>
    </submittedName>
</protein>
<dbReference type="GO" id="GO:0003700">
    <property type="term" value="F:DNA-binding transcription factor activity"/>
    <property type="evidence" value="ECO:0007669"/>
    <property type="project" value="InterPro"/>
</dbReference>
<name>A0A2T2XFM5_9FIRM</name>
<dbReference type="InterPro" id="IPR013196">
    <property type="entry name" value="HTH_11"/>
</dbReference>
<feature type="domain" description="HTH deoR-type" evidence="3">
    <location>
        <begin position="2"/>
        <end position="57"/>
    </location>
</feature>
<dbReference type="PANTHER" id="PTHR34580">
    <property type="match status" value="1"/>
</dbReference>
<dbReference type="Pfam" id="PF13280">
    <property type="entry name" value="WYL"/>
    <property type="match status" value="1"/>
</dbReference>
<dbReference type="Gene3D" id="1.10.10.10">
    <property type="entry name" value="Winged helix-like DNA-binding domain superfamily/Winged helix DNA-binding domain"/>
    <property type="match status" value="1"/>
</dbReference>
<dbReference type="InterPro" id="IPR057727">
    <property type="entry name" value="WCX_dom"/>
</dbReference>
<gene>
    <name evidence="4" type="ORF">C7B46_10235</name>
</gene>
<evidence type="ECO:0000256" key="1">
    <source>
        <dbReference type="ARBA" id="ARBA00023015"/>
    </source>
</evidence>
<dbReference type="InterPro" id="IPR036388">
    <property type="entry name" value="WH-like_DNA-bd_sf"/>
</dbReference>
<dbReference type="PROSITE" id="PS51000">
    <property type="entry name" value="HTH_DEOR_2"/>
    <property type="match status" value="1"/>
</dbReference>
<keyword evidence="2" id="KW-0804">Transcription</keyword>
<dbReference type="Pfam" id="PF08279">
    <property type="entry name" value="HTH_11"/>
    <property type="match status" value="1"/>
</dbReference>
<dbReference type="EMBL" id="PXYW01000022">
    <property type="protein sequence ID" value="PSR33311.1"/>
    <property type="molecule type" value="Genomic_DNA"/>
</dbReference>
<dbReference type="InterPro" id="IPR001034">
    <property type="entry name" value="DeoR_HTH"/>
</dbReference>
<dbReference type="AlphaFoldDB" id="A0A2T2XFM5"/>
<dbReference type="Proteomes" id="UP000242972">
    <property type="component" value="Unassembled WGS sequence"/>
</dbReference>
<dbReference type="PROSITE" id="PS52050">
    <property type="entry name" value="WYL"/>
    <property type="match status" value="1"/>
</dbReference>
<keyword evidence="1" id="KW-0805">Transcription regulation</keyword>
<dbReference type="InterPro" id="IPR026881">
    <property type="entry name" value="WYL_dom"/>
</dbReference>
<dbReference type="InterPro" id="IPR051534">
    <property type="entry name" value="CBASS_pafABC_assoc_protein"/>
</dbReference>
<accession>A0A2T2XFM5</accession>
<evidence type="ECO:0000313" key="4">
    <source>
        <dbReference type="EMBL" id="PSR33311.1"/>
    </source>
</evidence>
<evidence type="ECO:0000313" key="5">
    <source>
        <dbReference type="Proteomes" id="UP000242972"/>
    </source>
</evidence>
<reference evidence="4 5" key="1">
    <citation type="journal article" date="2014" name="BMC Genomics">
        <title>Comparison of environmental and isolate Sulfobacillus genomes reveals diverse carbon, sulfur, nitrogen, and hydrogen metabolisms.</title>
        <authorList>
            <person name="Justice N.B."/>
            <person name="Norman A."/>
            <person name="Brown C.T."/>
            <person name="Singh A."/>
            <person name="Thomas B.C."/>
            <person name="Banfield J.F."/>
        </authorList>
    </citation>
    <scope>NUCLEOTIDE SEQUENCE [LARGE SCALE GENOMIC DNA]</scope>
    <source>
        <strain evidence="4">AMDSBA4</strain>
    </source>
</reference>
<comment type="caution">
    <text evidence="4">The sequence shown here is derived from an EMBL/GenBank/DDBJ whole genome shotgun (WGS) entry which is preliminary data.</text>
</comment>
<evidence type="ECO:0000259" key="3">
    <source>
        <dbReference type="PROSITE" id="PS51000"/>
    </source>
</evidence>
<proteinExistence type="predicted"/>
<dbReference type="InterPro" id="IPR036390">
    <property type="entry name" value="WH_DNA-bd_sf"/>
</dbReference>